<reference evidence="2" key="1">
    <citation type="submission" date="2018-05" db="EMBL/GenBank/DDBJ databases">
        <authorList>
            <person name="Lanie J.A."/>
            <person name="Ng W.-L."/>
            <person name="Kazmierczak K.M."/>
            <person name="Andrzejewski T.M."/>
            <person name="Davidsen T.M."/>
            <person name="Wayne K.J."/>
            <person name="Tettelin H."/>
            <person name="Glass J.I."/>
            <person name="Rusch D."/>
            <person name="Podicherti R."/>
            <person name="Tsui H.-C.T."/>
            <person name="Winkler M.E."/>
        </authorList>
    </citation>
    <scope>NUCLEOTIDE SEQUENCE</scope>
</reference>
<protein>
    <recommendedName>
        <fullName evidence="1">Hydantoinase/oxoprolinase N-terminal domain-containing protein</fullName>
    </recommendedName>
</protein>
<gene>
    <name evidence="2" type="ORF">METZ01_LOCUS327399</name>
</gene>
<accession>A0A382PPD8</accession>
<proteinExistence type="predicted"/>
<feature type="domain" description="Hydantoinase/oxoprolinase N-terminal" evidence="1">
    <location>
        <begin position="16"/>
        <end position="183"/>
    </location>
</feature>
<dbReference type="GO" id="GO:0006749">
    <property type="term" value="P:glutathione metabolic process"/>
    <property type="evidence" value="ECO:0007669"/>
    <property type="project" value="TreeGrafter"/>
</dbReference>
<sequence>MSAIRGGRASATKLVVGVDTGGTFTDIVVRDGRKAITLKVPSTPDDPARAVLDGLAELLEGRRADLMTYGTTVATNAVLERKGARTALITTEGFEDIVEISRQARPALYALEPVKTPPLVPASLRIGFDERMLYDGKPQRRPTRRGLARLRRALKAKRVSSVAVCLLHAHPNGRHEREIARALSVLDIPVTLSHRLSPTAGEFERTSTAVANAYVGPLIDGHIERLARASGARTLRVMQSTGGAIGAQTARREP</sequence>
<evidence type="ECO:0000259" key="1">
    <source>
        <dbReference type="Pfam" id="PF05378"/>
    </source>
</evidence>
<dbReference type="GO" id="GO:0017168">
    <property type="term" value="F:5-oxoprolinase (ATP-hydrolyzing) activity"/>
    <property type="evidence" value="ECO:0007669"/>
    <property type="project" value="TreeGrafter"/>
</dbReference>
<dbReference type="PANTHER" id="PTHR11365:SF23">
    <property type="entry name" value="HYPOTHETICAL 5-OXOPROLINASE (EUROFUNG)-RELATED"/>
    <property type="match status" value="1"/>
</dbReference>
<dbReference type="EMBL" id="UINC01108443">
    <property type="protein sequence ID" value="SVC74545.1"/>
    <property type="molecule type" value="Genomic_DNA"/>
</dbReference>
<dbReference type="InterPro" id="IPR008040">
    <property type="entry name" value="Hydant_A_N"/>
</dbReference>
<dbReference type="PANTHER" id="PTHR11365">
    <property type="entry name" value="5-OXOPROLINASE RELATED"/>
    <property type="match status" value="1"/>
</dbReference>
<name>A0A382PPD8_9ZZZZ</name>
<dbReference type="GO" id="GO:0005829">
    <property type="term" value="C:cytosol"/>
    <property type="evidence" value="ECO:0007669"/>
    <property type="project" value="TreeGrafter"/>
</dbReference>
<dbReference type="Pfam" id="PF05378">
    <property type="entry name" value="Hydant_A_N"/>
    <property type="match status" value="1"/>
</dbReference>
<dbReference type="AlphaFoldDB" id="A0A382PPD8"/>
<dbReference type="InterPro" id="IPR045079">
    <property type="entry name" value="Oxoprolinase-like"/>
</dbReference>
<evidence type="ECO:0000313" key="2">
    <source>
        <dbReference type="EMBL" id="SVC74545.1"/>
    </source>
</evidence>
<feature type="non-terminal residue" evidence="2">
    <location>
        <position position="254"/>
    </location>
</feature>
<organism evidence="2">
    <name type="scientific">marine metagenome</name>
    <dbReference type="NCBI Taxonomy" id="408172"/>
    <lineage>
        <taxon>unclassified sequences</taxon>
        <taxon>metagenomes</taxon>
        <taxon>ecological metagenomes</taxon>
    </lineage>
</organism>